<evidence type="ECO:0000256" key="1">
    <source>
        <dbReference type="SAM" id="MobiDB-lite"/>
    </source>
</evidence>
<proteinExistence type="predicted"/>
<reference evidence="2" key="1">
    <citation type="journal article" date="2020" name="Fungal Divers.">
        <title>Resolving the Mortierellaceae phylogeny through synthesis of multi-gene phylogenetics and phylogenomics.</title>
        <authorList>
            <person name="Vandepol N."/>
            <person name="Liber J."/>
            <person name="Desiro A."/>
            <person name="Na H."/>
            <person name="Kennedy M."/>
            <person name="Barry K."/>
            <person name="Grigoriev I.V."/>
            <person name="Miller A.N."/>
            <person name="O'Donnell K."/>
            <person name="Stajich J.E."/>
            <person name="Bonito G."/>
        </authorList>
    </citation>
    <scope>NUCLEOTIDE SEQUENCE</scope>
    <source>
        <strain evidence="2">NVP1</strain>
    </source>
</reference>
<comment type="caution">
    <text evidence="2">The sequence shown here is derived from an EMBL/GenBank/DDBJ whole genome shotgun (WGS) entry which is preliminary data.</text>
</comment>
<feature type="compositionally biased region" description="Polar residues" evidence="1">
    <location>
        <begin position="1"/>
        <end position="11"/>
    </location>
</feature>
<accession>A0A9P5SAN3</accession>
<feature type="compositionally biased region" description="Low complexity" evidence="1">
    <location>
        <begin position="86"/>
        <end position="102"/>
    </location>
</feature>
<feature type="compositionally biased region" description="Polar residues" evidence="1">
    <location>
        <begin position="241"/>
        <end position="257"/>
    </location>
</feature>
<name>A0A9P5SAN3_9FUNG</name>
<feature type="compositionally biased region" description="Acidic residues" evidence="1">
    <location>
        <begin position="162"/>
        <end position="175"/>
    </location>
</feature>
<gene>
    <name evidence="2" type="ORF">BG006_001042</name>
</gene>
<dbReference type="AlphaFoldDB" id="A0A9P5SAN3"/>
<keyword evidence="3" id="KW-1185">Reference proteome</keyword>
<feature type="region of interest" description="Disordered" evidence="1">
    <location>
        <begin position="162"/>
        <end position="257"/>
    </location>
</feature>
<feature type="compositionally biased region" description="Basic residues" evidence="1">
    <location>
        <begin position="219"/>
        <end position="236"/>
    </location>
</feature>
<organism evidence="2 3">
    <name type="scientific">Podila minutissima</name>
    <dbReference type="NCBI Taxonomy" id="64525"/>
    <lineage>
        <taxon>Eukaryota</taxon>
        <taxon>Fungi</taxon>
        <taxon>Fungi incertae sedis</taxon>
        <taxon>Mucoromycota</taxon>
        <taxon>Mortierellomycotina</taxon>
        <taxon>Mortierellomycetes</taxon>
        <taxon>Mortierellales</taxon>
        <taxon>Mortierellaceae</taxon>
        <taxon>Podila</taxon>
    </lineage>
</organism>
<feature type="compositionally biased region" description="Polar residues" evidence="1">
    <location>
        <begin position="182"/>
        <end position="193"/>
    </location>
</feature>
<dbReference type="EMBL" id="JAAAUY010001196">
    <property type="protein sequence ID" value="KAF9323870.1"/>
    <property type="molecule type" value="Genomic_DNA"/>
</dbReference>
<feature type="compositionally biased region" description="Low complexity" evidence="1">
    <location>
        <begin position="23"/>
        <end position="42"/>
    </location>
</feature>
<feature type="compositionally biased region" description="Basic and acidic residues" evidence="1">
    <location>
        <begin position="43"/>
        <end position="54"/>
    </location>
</feature>
<evidence type="ECO:0000313" key="3">
    <source>
        <dbReference type="Proteomes" id="UP000696485"/>
    </source>
</evidence>
<sequence>MTNNTTASFNTIKRPISEDTRRSSPSLSSTPTPPSFAFSSPRPSDHEHSIERNHCTLPLPMTSSKYPSIPRFAPVPNRMSGNYTPGTSAPRRSGTSSASSSPPGTPPTGLRKPAAIQRSYSADHLRVDEPEITITSSGGSNSTEHHATTLQQVLSILTEENRVEEENENENEEDGPIVMKNPETSAGSSSSQGTHRRSDTSALQAGVLSNLLKLQGIGRQHKASSSKPRKEKKQKRPVMYSRSSNNSTASLTKKSVF</sequence>
<protein>
    <submittedName>
        <fullName evidence="2">Uncharacterized protein</fullName>
    </submittedName>
</protein>
<dbReference type="Proteomes" id="UP000696485">
    <property type="component" value="Unassembled WGS sequence"/>
</dbReference>
<feature type="region of interest" description="Disordered" evidence="1">
    <location>
        <begin position="1"/>
        <end position="112"/>
    </location>
</feature>
<evidence type="ECO:0000313" key="2">
    <source>
        <dbReference type="EMBL" id="KAF9323870.1"/>
    </source>
</evidence>
<feature type="non-terminal residue" evidence="2">
    <location>
        <position position="1"/>
    </location>
</feature>